<feature type="transmembrane region" description="Helical" evidence="2">
    <location>
        <begin position="118"/>
        <end position="137"/>
    </location>
</feature>
<keyword evidence="2" id="KW-0472">Membrane</keyword>
<feature type="region of interest" description="Disordered" evidence="1">
    <location>
        <begin position="174"/>
        <end position="193"/>
    </location>
</feature>
<accession>A0ABS3SLB5</accession>
<keyword evidence="2" id="KW-0812">Transmembrane</keyword>
<evidence type="ECO:0000313" key="4">
    <source>
        <dbReference type="EMBL" id="MBO3085790.1"/>
    </source>
</evidence>
<evidence type="ECO:0000313" key="5">
    <source>
        <dbReference type="Proteomes" id="UP000678317"/>
    </source>
</evidence>
<feature type="transmembrane region" description="Helical" evidence="2">
    <location>
        <begin position="144"/>
        <end position="163"/>
    </location>
</feature>
<feature type="domain" description="DUF2231" evidence="3">
    <location>
        <begin position="52"/>
        <end position="169"/>
    </location>
</feature>
<name>A0ABS3SLB5_9CELL</name>
<keyword evidence="2" id="KW-1133">Transmembrane helix</keyword>
<dbReference type="RefSeq" id="WP_208290041.1">
    <property type="nucleotide sequence ID" value="NZ_CP074404.1"/>
</dbReference>
<keyword evidence="5" id="KW-1185">Reference proteome</keyword>
<reference evidence="4 5" key="1">
    <citation type="submission" date="2021-03" db="EMBL/GenBank/DDBJ databases">
        <title>novel species in genus Cellulomonas.</title>
        <authorList>
            <person name="Zhang G."/>
        </authorList>
    </citation>
    <scope>NUCLEOTIDE SEQUENCE [LARGE SCALE GENOMIC DNA]</scope>
    <source>
        <strain evidence="5">zg-ZUI188</strain>
    </source>
</reference>
<organism evidence="4 5">
    <name type="scientific">Cellulomonas fengjieae</name>
    <dbReference type="NCBI Taxonomy" id="2819978"/>
    <lineage>
        <taxon>Bacteria</taxon>
        <taxon>Bacillati</taxon>
        <taxon>Actinomycetota</taxon>
        <taxon>Actinomycetes</taxon>
        <taxon>Micrococcales</taxon>
        <taxon>Cellulomonadaceae</taxon>
        <taxon>Cellulomonas</taxon>
    </lineage>
</organism>
<protein>
    <submittedName>
        <fullName evidence="4">DUF2231 domain-containing protein</fullName>
    </submittedName>
</protein>
<proteinExistence type="predicted"/>
<dbReference type="Pfam" id="PF09990">
    <property type="entry name" value="DUF2231"/>
    <property type="match status" value="1"/>
</dbReference>
<sequence length="193" mass="19533">MDAVSTPLPRRLAEAAETAPALEPLVRALRPLADAVVRPPSLAALLRGAPLGHAAHPLLTDLPIGLWVSSTVLDLVGTDDGRSADRLLGLGVLATVPTVLTGLVDWQRGGDRVRTVGALHAALNTGAVVLYAGSWLLRRRGHRGSGVAVSLAAGGVAAVSGYLGGHMVAVLDSPDEGVGHDTSAPEPATPGDA</sequence>
<dbReference type="EMBL" id="JAGFBM010000008">
    <property type="protein sequence ID" value="MBO3085790.1"/>
    <property type="molecule type" value="Genomic_DNA"/>
</dbReference>
<dbReference type="Proteomes" id="UP000678317">
    <property type="component" value="Unassembled WGS sequence"/>
</dbReference>
<comment type="caution">
    <text evidence="4">The sequence shown here is derived from an EMBL/GenBank/DDBJ whole genome shotgun (WGS) entry which is preliminary data.</text>
</comment>
<gene>
    <name evidence="4" type="ORF">J4035_14190</name>
</gene>
<evidence type="ECO:0000256" key="1">
    <source>
        <dbReference type="SAM" id="MobiDB-lite"/>
    </source>
</evidence>
<dbReference type="InterPro" id="IPR019251">
    <property type="entry name" value="DUF2231_TM"/>
</dbReference>
<evidence type="ECO:0000259" key="3">
    <source>
        <dbReference type="Pfam" id="PF09990"/>
    </source>
</evidence>
<feature type="transmembrane region" description="Helical" evidence="2">
    <location>
        <begin position="87"/>
        <end position="106"/>
    </location>
</feature>
<evidence type="ECO:0000256" key="2">
    <source>
        <dbReference type="SAM" id="Phobius"/>
    </source>
</evidence>